<evidence type="ECO:0000256" key="7">
    <source>
        <dbReference type="ARBA" id="ARBA00023065"/>
    </source>
</evidence>
<dbReference type="PRINTS" id="PR01078">
    <property type="entry name" value="AMINACHANNEL"/>
</dbReference>
<keyword evidence="3 11" id="KW-0894">Sodium channel</keyword>
<evidence type="ECO:0000256" key="8">
    <source>
        <dbReference type="ARBA" id="ARBA00023136"/>
    </source>
</evidence>
<evidence type="ECO:0000256" key="10">
    <source>
        <dbReference type="ARBA" id="ARBA00023303"/>
    </source>
</evidence>
<keyword evidence="14" id="KW-1185">Reference proteome</keyword>
<dbReference type="PANTHER" id="PTHR11690">
    <property type="entry name" value="AMILORIDE-SENSITIVE SODIUM CHANNEL-RELATED"/>
    <property type="match status" value="1"/>
</dbReference>
<evidence type="ECO:0000313" key="14">
    <source>
        <dbReference type="Proteomes" id="UP000001307"/>
    </source>
</evidence>
<organism evidence="13">
    <name type="scientific">Oikopleura dioica</name>
    <name type="common">Tunicate</name>
    <dbReference type="NCBI Taxonomy" id="34765"/>
    <lineage>
        <taxon>Eukaryota</taxon>
        <taxon>Metazoa</taxon>
        <taxon>Chordata</taxon>
        <taxon>Tunicata</taxon>
        <taxon>Appendicularia</taxon>
        <taxon>Copelata</taxon>
        <taxon>Oikopleuridae</taxon>
        <taxon>Oikopleura</taxon>
    </lineage>
</organism>
<evidence type="ECO:0000256" key="12">
    <source>
        <dbReference type="SAM" id="Phobius"/>
    </source>
</evidence>
<keyword evidence="2 11" id="KW-0813">Transport</keyword>
<evidence type="ECO:0000256" key="5">
    <source>
        <dbReference type="ARBA" id="ARBA00022989"/>
    </source>
</evidence>
<keyword evidence="9 11" id="KW-0739">Sodium transport</keyword>
<evidence type="ECO:0000256" key="4">
    <source>
        <dbReference type="ARBA" id="ARBA00022692"/>
    </source>
</evidence>
<gene>
    <name evidence="13" type="ORF">GSOID_T00013296001</name>
</gene>
<evidence type="ECO:0000256" key="9">
    <source>
        <dbReference type="ARBA" id="ARBA00023201"/>
    </source>
</evidence>
<dbReference type="Gene3D" id="1.10.287.770">
    <property type="entry name" value="YojJ-like"/>
    <property type="match status" value="1"/>
</dbReference>
<dbReference type="GO" id="GO:0015280">
    <property type="term" value="F:ligand-gated sodium channel activity"/>
    <property type="evidence" value="ECO:0007669"/>
    <property type="project" value="TreeGrafter"/>
</dbReference>
<dbReference type="OrthoDB" id="6021021at2759"/>
<evidence type="ECO:0000256" key="2">
    <source>
        <dbReference type="ARBA" id="ARBA00022448"/>
    </source>
</evidence>
<accession>E4WZE1</accession>
<keyword evidence="7 11" id="KW-0406">Ion transport</keyword>
<dbReference type="Gene3D" id="1.10.287.820">
    <property type="entry name" value="Acid-sensing ion channel domain"/>
    <property type="match status" value="1"/>
</dbReference>
<evidence type="ECO:0000256" key="1">
    <source>
        <dbReference type="ARBA" id="ARBA00004141"/>
    </source>
</evidence>
<evidence type="ECO:0000313" key="13">
    <source>
        <dbReference type="EMBL" id="CBY22537.1"/>
    </source>
</evidence>
<dbReference type="AlphaFoldDB" id="E4WZE1"/>
<dbReference type="Proteomes" id="UP000001307">
    <property type="component" value="Unassembled WGS sequence"/>
</dbReference>
<dbReference type="PANTHER" id="PTHR11690:SF300">
    <property type="entry name" value="PICKPOCKET PROTEIN 19"/>
    <property type="match status" value="1"/>
</dbReference>
<reference evidence="13" key="1">
    <citation type="journal article" date="2010" name="Science">
        <title>Plasticity of animal genome architecture unmasked by rapid evolution of a pelagic tunicate.</title>
        <authorList>
            <person name="Denoeud F."/>
            <person name="Henriet S."/>
            <person name="Mungpakdee S."/>
            <person name="Aury J.M."/>
            <person name="Da Silva C."/>
            <person name="Brinkmann H."/>
            <person name="Mikhaleva J."/>
            <person name="Olsen L.C."/>
            <person name="Jubin C."/>
            <person name="Canestro C."/>
            <person name="Bouquet J.M."/>
            <person name="Danks G."/>
            <person name="Poulain J."/>
            <person name="Campsteijn C."/>
            <person name="Adamski M."/>
            <person name="Cross I."/>
            <person name="Yadetie F."/>
            <person name="Muffato M."/>
            <person name="Louis A."/>
            <person name="Butcher S."/>
            <person name="Tsagkogeorga G."/>
            <person name="Konrad A."/>
            <person name="Singh S."/>
            <person name="Jensen M.F."/>
            <person name="Cong E.H."/>
            <person name="Eikeseth-Otteraa H."/>
            <person name="Noel B."/>
            <person name="Anthouard V."/>
            <person name="Porcel B.M."/>
            <person name="Kachouri-Lafond R."/>
            <person name="Nishino A."/>
            <person name="Ugolini M."/>
            <person name="Chourrout P."/>
            <person name="Nishida H."/>
            <person name="Aasland R."/>
            <person name="Huzurbazar S."/>
            <person name="Westhof E."/>
            <person name="Delsuc F."/>
            <person name="Lehrach H."/>
            <person name="Reinhardt R."/>
            <person name="Weissenbach J."/>
            <person name="Roy S.W."/>
            <person name="Artiguenave F."/>
            <person name="Postlethwait J.H."/>
            <person name="Manak J.R."/>
            <person name="Thompson E.M."/>
            <person name="Jaillon O."/>
            <person name="Du Pasquier L."/>
            <person name="Boudinot P."/>
            <person name="Liberles D.A."/>
            <person name="Volff J.N."/>
            <person name="Philippe H."/>
            <person name="Lenhard B."/>
            <person name="Roest Crollius H."/>
            <person name="Wincker P."/>
            <person name="Chourrout D."/>
        </authorList>
    </citation>
    <scope>NUCLEOTIDE SEQUENCE [LARGE SCALE GENOMIC DNA]</scope>
</reference>
<evidence type="ECO:0000256" key="6">
    <source>
        <dbReference type="ARBA" id="ARBA00023053"/>
    </source>
</evidence>
<dbReference type="InterPro" id="IPR001873">
    <property type="entry name" value="ENaC"/>
</dbReference>
<comment type="similarity">
    <text evidence="11">Belongs to the amiloride-sensitive sodium channel (TC 1.A.6) family.</text>
</comment>
<dbReference type="InParanoid" id="E4WZE1"/>
<keyword evidence="10 11" id="KW-0407">Ion channel</keyword>
<keyword evidence="4 11" id="KW-0812">Transmembrane</keyword>
<protein>
    <submittedName>
        <fullName evidence="13">Uncharacterized protein</fullName>
    </submittedName>
</protein>
<dbReference type="EMBL" id="FN653019">
    <property type="protein sequence ID" value="CBY22537.1"/>
    <property type="molecule type" value="Genomic_DNA"/>
</dbReference>
<keyword evidence="6" id="KW-0915">Sodium</keyword>
<evidence type="ECO:0000256" key="11">
    <source>
        <dbReference type="RuleBase" id="RU000679"/>
    </source>
</evidence>
<keyword evidence="8 12" id="KW-0472">Membrane</keyword>
<name>E4WZE1_OIKDI</name>
<evidence type="ECO:0000256" key="3">
    <source>
        <dbReference type="ARBA" id="ARBA00022461"/>
    </source>
</evidence>
<proteinExistence type="inferred from homology"/>
<dbReference type="GO" id="GO:0005886">
    <property type="term" value="C:plasma membrane"/>
    <property type="evidence" value="ECO:0007669"/>
    <property type="project" value="TreeGrafter"/>
</dbReference>
<feature type="transmembrane region" description="Helical" evidence="12">
    <location>
        <begin position="286"/>
        <end position="305"/>
    </location>
</feature>
<dbReference type="Pfam" id="PF00858">
    <property type="entry name" value="ASC"/>
    <property type="match status" value="1"/>
</dbReference>
<sequence length="335" mass="38381">MFIIDKLDLNKFMNDTNGDMEIIACKFLNRDCRHSWASVKTIYGTCLVFNPLSEHWKTMKQKSLFGRQSSISFSVKYNITDWTAGWTHYIEGCTIFASPNFEETLDPDDSIILTPGGLPILSVRQKVVSLLGEPYGECRKRNQKIILKDSEPLKFFEEYTVKHCQMECLIKEIKKKCRCNAPFFPYLARIDSLNSCNFTQHSFCVSNQIVAHDNMECSAACKRECDSQNFVHGNLQYAELDLKSPDHRIFNSSQTGISSMLLYQADTILMEKESPEYTRFEFMSDIGGTAGLILGVSLASMISMVERIVKKMLRKIIRLTEKNKIKRNPNHLSAL</sequence>
<keyword evidence="5 12" id="KW-1133">Transmembrane helix</keyword>
<comment type="subcellular location">
    <subcellularLocation>
        <location evidence="1">Membrane</location>
        <topology evidence="1">Multi-pass membrane protein</topology>
    </subcellularLocation>
</comment>